<comment type="similarity">
    <text evidence="1">Belongs to the peptidase S1C family.</text>
</comment>
<feature type="domain" description="PDZ" evidence="4">
    <location>
        <begin position="307"/>
        <end position="365"/>
    </location>
</feature>
<dbReference type="FunCoup" id="U5DRG2">
    <property type="interactions" value="446"/>
</dbReference>
<dbReference type="Pfam" id="PF13180">
    <property type="entry name" value="PDZ_2"/>
    <property type="match status" value="1"/>
</dbReference>
<dbReference type="InParanoid" id="U5DRG2"/>
<comment type="caution">
    <text evidence="5">The sequence shown here is derived from an EMBL/GenBank/DDBJ whole genome shotgun (WGS) entry which is preliminary data.</text>
</comment>
<dbReference type="PROSITE" id="PS50106">
    <property type="entry name" value="PDZ"/>
    <property type="match status" value="1"/>
</dbReference>
<evidence type="ECO:0000313" key="5">
    <source>
        <dbReference type="EMBL" id="ERN42285.1"/>
    </source>
</evidence>
<dbReference type="SUPFAM" id="SSF50156">
    <property type="entry name" value="PDZ domain-like"/>
    <property type="match status" value="1"/>
</dbReference>
<dbReference type="Pfam" id="PF13365">
    <property type="entry name" value="Trypsin_2"/>
    <property type="match status" value="1"/>
</dbReference>
<dbReference type="InterPro" id="IPR001940">
    <property type="entry name" value="Peptidase_S1C"/>
</dbReference>
<dbReference type="InterPro" id="IPR001478">
    <property type="entry name" value="PDZ"/>
</dbReference>
<dbReference type="Proteomes" id="UP000016960">
    <property type="component" value="Unassembled WGS sequence"/>
</dbReference>
<evidence type="ECO:0000256" key="1">
    <source>
        <dbReference type="ARBA" id="ARBA00010541"/>
    </source>
</evidence>
<dbReference type="PRINTS" id="PR00834">
    <property type="entry name" value="PROTEASES2C"/>
</dbReference>
<dbReference type="RefSeq" id="WP_022605391.1">
    <property type="nucleotide sequence ID" value="NZ_ASSJ01000028.1"/>
</dbReference>
<dbReference type="InterPro" id="IPR036034">
    <property type="entry name" value="PDZ_sf"/>
</dbReference>
<dbReference type="PANTHER" id="PTHR22939">
    <property type="entry name" value="SERINE PROTEASE FAMILY S1C HTRA-RELATED"/>
    <property type="match status" value="1"/>
</dbReference>
<reference evidence="5 6" key="1">
    <citation type="submission" date="2013-05" db="EMBL/GenBank/DDBJ databases">
        <title>Draft genome sequence of Rubidibacter lacunae KORDI 51-2.</title>
        <authorList>
            <person name="Choi D.H."/>
            <person name="Noh J.H."/>
            <person name="Kwon K.-K."/>
            <person name="Lee J.-H."/>
            <person name="Ryu J.-Y."/>
        </authorList>
    </citation>
    <scope>NUCLEOTIDE SEQUENCE [LARGE SCALE GENOMIC DNA]</scope>
    <source>
        <strain evidence="5 6">KORDI 51-2</strain>
    </source>
</reference>
<dbReference type="STRING" id="582515.KR51_00010600"/>
<dbReference type="PANTHER" id="PTHR22939:SF129">
    <property type="entry name" value="SERINE PROTEASE HTRA2, MITOCHONDRIAL"/>
    <property type="match status" value="1"/>
</dbReference>
<name>U5DRG2_9CHRO</name>
<dbReference type="EMBL" id="ASSJ01000028">
    <property type="protein sequence ID" value="ERN42285.1"/>
    <property type="molecule type" value="Genomic_DNA"/>
</dbReference>
<evidence type="ECO:0000313" key="6">
    <source>
        <dbReference type="Proteomes" id="UP000016960"/>
    </source>
</evidence>
<accession>U5DRG2</accession>
<dbReference type="SMART" id="SM00228">
    <property type="entry name" value="PDZ"/>
    <property type="match status" value="1"/>
</dbReference>
<keyword evidence="3" id="KW-0378">Hydrolase</keyword>
<keyword evidence="6" id="KW-1185">Reference proteome</keyword>
<dbReference type="NCBIfam" id="NF041521">
    <property type="entry name" value="HhoA_HhoB_HtrA"/>
    <property type="match status" value="1"/>
</dbReference>
<dbReference type="eggNOG" id="COG0265">
    <property type="taxonomic scope" value="Bacteria"/>
</dbReference>
<dbReference type="AlphaFoldDB" id="U5DRG2"/>
<evidence type="ECO:0000259" key="4">
    <source>
        <dbReference type="PROSITE" id="PS50106"/>
    </source>
</evidence>
<evidence type="ECO:0000256" key="2">
    <source>
        <dbReference type="ARBA" id="ARBA00022670"/>
    </source>
</evidence>
<dbReference type="InterPro" id="IPR009003">
    <property type="entry name" value="Peptidase_S1_PA"/>
</dbReference>
<organism evidence="5 6">
    <name type="scientific">Rubidibacter lacunae KORDI 51-2</name>
    <dbReference type="NCBI Taxonomy" id="582515"/>
    <lineage>
        <taxon>Bacteria</taxon>
        <taxon>Bacillati</taxon>
        <taxon>Cyanobacteriota</taxon>
        <taxon>Cyanophyceae</taxon>
        <taxon>Oscillatoriophycideae</taxon>
        <taxon>Chroococcales</taxon>
        <taxon>Aphanothecaceae</taxon>
        <taxon>Rubidibacter</taxon>
    </lineage>
</organism>
<dbReference type="InterPro" id="IPR048172">
    <property type="entry name" value="HhoA_HhoB_HtrA-like"/>
</dbReference>
<dbReference type="GO" id="GO:0004252">
    <property type="term" value="F:serine-type endopeptidase activity"/>
    <property type="evidence" value="ECO:0007669"/>
    <property type="project" value="InterPro"/>
</dbReference>
<dbReference type="SUPFAM" id="SSF50494">
    <property type="entry name" value="Trypsin-like serine proteases"/>
    <property type="match status" value="1"/>
</dbReference>
<dbReference type="OrthoDB" id="9807133at2"/>
<dbReference type="Gene3D" id="2.40.10.120">
    <property type="match status" value="1"/>
</dbReference>
<proteinExistence type="inferred from homology"/>
<dbReference type="GO" id="GO:0006508">
    <property type="term" value="P:proteolysis"/>
    <property type="evidence" value="ECO:0007669"/>
    <property type="project" value="UniProtKB-KW"/>
</dbReference>
<protein>
    <submittedName>
        <fullName evidence="5">Trypsin-like serine protease, typically periplasmic, containing C-terminal PDZ domain protein</fullName>
    </submittedName>
</protein>
<sequence>MSIIARLQHIIVVGIAVAILTFGIEGNARADAIALNSSTLPVGSSFVSDAVEAVGPAVVRIDTEATIEQSNPFAEDPFFRQFFGEDFFPALPQERTVRGQGSGFIVDRSGIVLTNAHVVSNTDRVVVTLRDGRRYEGTVCGSDPLTDLAVVDIDDGDDLPVVALGDSDLVRVGDWAIAVGNPLGLDNTVTLGIISTLERSSAKVGIPDKRLDFLQTDAAINPGNSGGPLLNGRGEVIGINTAIRADANGIGFAIPVNKAKEIYPTLARGEQIDHPYIGIRLMTLTPAYAARVNSDPNSTIVLPETNGVLVLAVERGTPSEQAGLRRGDAIVAVDGEAIASAEQLQRQIENSKIGRAIELKVLRGEMERLLSVKPMQMPMS</sequence>
<gene>
    <name evidence="5" type="ORF">KR51_00010600</name>
</gene>
<dbReference type="Gene3D" id="2.30.42.10">
    <property type="match status" value="1"/>
</dbReference>
<evidence type="ECO:0000256" key="3">
    <source>
        <dbReference type="ARBA" id="ARBA00022801"/>
    </source>
</evidence>
<keyword evidence="2 5" id="KW-0645">Protease</keyword>